<keyword evidence="4" id="KW-1185">Reference proteome</keyword>
<protein>
    <submittedName>
        <fullName evidence="3">TRAP transporter fused permease subunit</fullName>
    </submittedName>
</protein>
<dbReference type="EMBL" id="CP036150">
    <property type="protein sequence ID" value="QEN08964.1"/>
    <property type="molecule type" value="Genomic_DNA"/>
</dbReference>
<feature type="transmembrane region" description="Helical" evidence="1">
    <location>
        <begin position="508"/>
        <end position="526"/>
    </location>
</feature>
<sequence>MMSGYLSGRVIRSFRKSPNWDNIPPLQKEQIQYTRNKTATMINQNEKLTLCVKSFFLVSTIIAVALYISYWFGFSVFGRILLTTDYSYLLYAALSPMIFLGIGHKGIQDKTGPRWYDFWLAAVFMCSFVYCFLSSDEISYGLWMSNPSNIQTIVAILLVLLSLEAGRRAAGWNYVAVILVCMAYSLFADRFSGPLYGVSIPFTRLILDFSFGEDGILGVPAVLIGRSMFGFYVFAATMQVLGGSDFFLKLANALFGRFRGGPAKTAVIASGLFGSLSGSITANVMTTGSITIPAMKKAGYSSEYAAAAEACASSGGDTMPPVMGGLAFIAVMVGNFEYSEIIVAAFLPTMLYYFGLLVQIDGYTARRKLKNNSDEESPGLLIIMKDGWPFMVAVAFLIFGLLYMKWGFITPLYTSGLVLVLSFLRRAGKPGKERLAQLLIIAGRQLSYGLAIFLGTGFILVSLYKTGMASALTAWIVSLGSDNILAVLILGALFNLFMGMLGLQRSSYLFLAVTMAPAVASIGHLPEIAVHLFLIFFAGLGGLTPPVAITAFIAAGIAGANGMKTAWTSMRLGFVLFIIPFFFVFQPALILQGTLWKILFFGSSVFVGVFFVASAIEGYILGYGELKRHERVLVSIIGVLIAFPQFVSILIGFVLGGIIFIRTRGKSHKKIV</sequence>
<feature type="transmembrane region" description="Helical" evidence="1">
    <location>
        <begin position="379"/>
        <end position="402"/>
    </location>
</feature>
<proteinExistence type="predicted"/>
<feature type="domain" description="TRAP C4-dicarboxylate transport system permease DctM subunit" evidence="2">
    <location>
        <begin position="158"/>
        <end position="594"/>
    </location>
</feature>
<feature type="transmembrane region" description="Helical" evidence="1">
    <location>
        <begin position="229"/>
        <end position="251"/>
    </location>
</feature>
<evidence type="ECO:0000313" key="4">
    <source>
        <dbReference type="Proteomes" id="UP000324209"/>
    </source>
</evidence>
<feature type="transmembrane region" description="Helical" evidence="1">
    <location>
        <begin position="86"/>
        <end position="103"/>
    </location>
</feature>
<feature type="transmembrane region" description="Helical" evidence="1">
    <location>
        <begin position="141"/>
        <end position="163"/>
    </location>
</feature>
<name>A0A5C1QQS0_9SPIO</name>
<keyword evidence="1" id="KW-0472">Membrane</keyword>
<gene>
    <name evidence="3" type="ORF">EXM22_13530</name>
</gene>
<feature type="transmembrane region" description="Helical" evidence="1">
    <location>
        <begin position="115"/>
        <end position="135"/>
    </location>
</feature>
<keyword evidence="1" id="KW-1133">Transmembrane helix</keyword>
<feature type="transmembrane region" description="Helical" evidence="1">
    <location>
        <begin position="632"/>
        <end position="661"/>
    </location>
</feature>
<dbReference type="Pfam" id="PF06808">
    <property type="entry name" value="DctM"/>
    <property type="match status" value="1"/>
</dbReference>
<dbReference type="PANTHER" id="PTHR43849:SF2">
    <property type="entry name" value="BLL3936 PROTEIN"/>
    <property type="match status" value="1"/>
</dbReference>
<dbReference type="OrthoDB" id="9759894at2"/>
<dbReference type="NCBIfam" id="TIGR02123">
    <property type="entry name" value="TRAP_fused"/>
    <property type="match status" value="1"/>
</dbReference>
<feature type="transmembrane region" description="Helical" evidence="1">
    <location>
        <begin position="598"/>
        <end position="620"/>
    </location>
</feature>
<feature type="transmembrane region" description="Helical" evidence="1">
    <location>
        <begin position="484"/>
        <end position="501"/>
    </location>
</feature>
<dbReference type="Proteomes" id="UP000324209">
    <property type="component" value="Chromosome"/>
</dbReference>
<feature type="transmembrane region" description="Helical" evidence="1">
    <location>
        <begin position="170"/>
        <end position="187"/>
    </location>
</feature>
<feature type="transmembrane region" description="Helical" evidence="1">
    <location>
        <begin position="263"/>
        <end position="285"/>
    </location>
</feature>
<evidence type="ECO:0000259" key="2">
    <source>
        <dbReference type="Pfam" id="PF06808"/>
    </source>
</evidence>
<dbReference type="InterPro" id="IPR011853">
    <property type="entry name" value="TRAP_DctM-Dct_fused"/>
</dbReference>
<feature type="transmembrane region" description="Helical" evidence="1">
    <location>
        <begin position="446"/>
        <end position="464"/>
    </location>
</feature>
<evidence type="ECO:0000313" key="3">
    <source>
        <dbReference type="EMBL" id="QEN08964.1"/>
    </source>
</evidence>
<keyword evidence="1" id="KW-0812">Transmembrane</keyword>
<organism evidence="3 4">
    <name type="scientific">Oceanispirochaeta crateris</name>
    <dbReference type="NCBI Taxonomy" id="2518645"/>
    <lineage>
        <taxon>Bacteria</taxon>
        <taxon>Pseudomonadati</taxon>
        <taxon>Spirochaetota</taxon>
        <taxon>Spirochaetia</taxon>
        <taxon>Spirochaetales</taxon>
        <taxon>Spirochaetaceae</taxon>
        <taxon>Oceanispirochaeta</taxon>
    </lineage>
</organism>
<evidence type="ECO:0000256" key="1">
    <source>
        <dbReference type="SAM" id="Phobius"/>
    </source>
</evidence>
<feature type="transmembrane region" description="Helical" evidence="1">
    <location>
        <begin position="408"/>
        <end position="425"/>
    </location>
</feature>
<dbReference type="InterPro" id="IPR010656">
    <property type="entry name" value="DctM"/>
</dbReference>
<dbReference type="PANTHER" id="PTHR43849">
    <property type="entry name" value="BLL3936 PROTEIN"/>
    <property type="match status" value="1"/>
</dbReference>
<feature type="transmembrane region" description="Helical" evidence="1">
    <location>
        <begin position="572"/>
        <end position="592"/>
    </location>
</feature>
<dbReference type="AlphaFoldDB" id="A0A5C1QQS0"/>
<feature type="transmembrane region" description="Helical" evidence="1">
    <location>
        <begin position="532"/>
        <end position="560"/>
    </location>
</feature>
<reference evidence="3 4" key="1">
    <citation type="submission" date="2019-02" db="EMBL/GenBank/DDBJ databases">
        <title>Complete Genome Sequence and Methylome Analysis of free living Spirochaetas.</title>
        <authorList>
            <person name="Fomenkov A."/>
            <person name="Dubinina G."/>
            <person name="Leshcheva N."/>
            <person name="Mikheeva N."/>
            <person name="Grabovich M."/>
            <person name="Vincze T."/>
            <person name="Roberts R.J."/>
        </authorList>
    </citation>
    <scope>NUCLEOTIDE SEQUENCE [LARGE SCALE GENOMIC DNA]</scope>
    <source>
        <strain evidence="3 4">K2</strain>
    </source>
</reference>
<dbReference type="KEGG" id="ock:EXM22_13530"/>
<feature type="transmembrane region" description="Helical" evidence="1">
    <location>
        <begin position="55"/>
        <end position="74"/>
    </location>
</feature>
<feature type="transmembrane region" description="Helical" evidence="1">
    <location>
        <begin position="341"/>
        <end position="358"/>
    </location>
</feature>
<accession>A0A5C1QQS0</accession>